<reference evidence="1 2" key="1">
    <citation type="submission" date="2013-10" db="EMBL/GenBank/DDBJ databases">
        <authorList>
            <person name="Wang G."/>
            <person name="Zhuang W."/>
        </authorList>
    </citation>
    <scope>NUCLEOTIDE SEQUENCE [LARGE SCALE GENOMIC DNA]</scope>
    <source>
        <strain evidence="1 2">DSM 20118</strain>
    </source>
</reference>
<dbReference type="AlphaFoldDB" id="A0A0A0B6L2"/>
<dbReference type="EMBL" id="AXNT01000106">
    <property type="protein sequence ID" value="KGM01444.1"/>
    <property type="molecule type" value="Genomic_DNA"/>
</dbReference>
<keyword evidence="2" id="KW-1185">Reference proteome</keyword>
<proteinExistence type="predicted"/>
<organism evidence="1 2">
    <name type="scientific">Cellulomonas cellasea DSM 20118</name>
    <dbReference type="NCBI Taxonomy" id="1408250"/>
    <lineage>
        <taxon>Bacteria</taxon>
        <taxon>Bacillati</taxon>
        <taxon>Actinomycetota</taxon>
        <taxon>Actinomycetes</taxon>
        <taxon>Micrococcales</taxon>
        <taxon>Cellulomonadaceae</taxon>
        <taxon>Cellulomonas</taxon>
    </lineage>
</organism>
<comment type="caution">
    <text evidence="1">The sequence shown here is derived from an EMBL/GenBank/DDBJ whole genome shotgun (WGS) entry which is preliminary data.</text>
</comment>
<dbReference type="Proteomes" id="UP000029833">
    <property type="component" value="Unassembled WGS sequence"/>
</dbReference>
<name>A0A0A0B6L2_9CELL</name>
<dbReference type="STRING" id="1408250.Q760_01200"/>
<sequence>MVLFTVLVAVTALLALVQLPATLRGDGIGHRPPPAAEPHWAEGTALAAGLPSGPRMRGLV</sequence>
<evidence type="ECO:0000313" key="1">
    <source>
        <dbReference type="EMBL" id="KGM01444.1"/>
    </source>
</evidence>
<accession>A0A0A0B6L2</accession>
<dbReference type="RefSeq" id="WP_034632292.1">
    <property type="nucleotide sequence ID" value="NZ_AXNT01000106.1"/>
</dbReference>
<protein>
    <submittedName>
        <fullName evidence="1">Uncharacterized protein</fullName>
    </submittedName>
</protein>
<gene>
    <name evidence="1" type="ORF">Q760_01200</name>
</gene>
<evidence type="ECO:0000313" key="2">
    <source>
        <dbReference type="Proteomes" id="UP000029833"/>
    </source>
</evidence>